<dbReference type="RefSeq" id="WP_416338581.1">
    <property type="nucleotide sequence ID" value="NZ_DAIONT010000019.1"/>
</dbReference>
<dbReference type="EMBL" id="OX458332">
    <property type="protein sequence ID" value="CAI8877464.1"/>
    <property type="molecule type" value="Genomic_DNA"/>
</dbReference>
<accession>A0AA35XUQ8</accession>
<sequence length="68" mass="7838">MKFPPHEVREREHQGKHDSRLAAIRSIATKTGRTAKTLRRWIWQSEKDDGQREGTTFDRSLSDSAMAA</sequence>
<evidence type="ECO:0000256" key="1">
    <source>
        <dbReference type="SAM" id="MobiDB-lite"/>
    </source>
</evidence>
<dbReference type="InterPro" id="IPR036388">
    <property type="entry name" value="WH-like_DNA-bd_sf"/>
</dbReference>
<feature type="compositionally biased region" description="Polar residues" evidence="1">
    <location>
        <begin position="57"/>
        <end position="68"/>
    </location>
</feature>
<proteinExistence type="predicted"/>
<reference evidence="2" key="1">
    <citation type="submission" date="2023-03" db="EMBL/GenBank/DDBJ databases">
        <authorList>
            <person name="Pearce D."/>
        </authorList>
    </citation>
    <scope>NUCLEOTIDE SEQUENCE</scope>
    <source>
        <strain evidence="2">Mc</strain>
    </source>
</reference>
<dbReference type="Gene3D" id="1.10.10.10">
    <property type="entry name" value="Winged helix-like DNA-binding domain superfamily/Winged helix DNA-binding domain"/>
    <property type="match status" value="1"/>
</dbReference>
<evidence type="ECO:0000313" key="2">
    <source>
        <dbReference type="EMBL" id="CAI8877464.1"/>
    </source>
</evidence>
<evidence type="ECO:0000313" key="3">
    <source>
        <dbReference type="Proteomes" id="UP001158598"/>
    </source>
</evidence>
<name>A0AA35XUQ8_METCP</name>
<gene>
    <name evidence="2" type="ORF">MCNOR_2996</name>
</gene>
<feature type="compositionally biased region" description="Basic and acidic residues" evidence="1">
    <location>
        <begin position="46"/>
        <end position="56"/>
    </location>
</feature>
<organism evidence="2 3">
    <name type="scientific">Methylococcus capsulatus</name>
    <dbReference type="NCBI Taxonomy" id="414"/>
    <lineage>
        <taxon>Bacteria</taxon>
        <taxon>Pseudomonadati</taxon>
        <taxon>Pseudomonadota</taxon>
        <taxon>Gammaproteobacteria</taxon>
        <taxon>Methylococcales</taxon>
        <taxon>Methylococcaceae</taxon>
        <taxon>Methylococcus</taxon>
    </lineage>
</organism>
<protein>
    <submittedName>
        <fullName evidence="2">Transposase</fullName>
    </submittedName>
</protein>
<dbReference type="AlphaFoldDB" id="A0AA35XUQ8"/>
<dbReference type="Proteomes" id="UP001158598">
    <property type="component" value="Chromosome"/>
</dbReference>
<feature type="region of interest" description="Disordered" evidence="1">
    <location>
        <begin position="46"/>
        <end position="68"/>
    </location>
</feature>